<dbReference type="CDD" id="cd17949">
    <property type="entry name" value="DEADc_DDX31"/>
    <property type="match status" value="1"/>
</dbReference>
<dbReference type="SMART" id="SM00490">
    <property type="entry name" value="HELICc"/>
    <property type="match status" value="1"/>
</dbReference>
<dbReference type="AlphaFoldDB" id="A0A371CAA4"/>
<feature type="compositionally biased region" description="Basic and acidic residues" evidence="11">
    <location>
        <begin position="61"/>
        <end position="71"/>
    </location>
</feature>
<accession>A0A371CAA4</accession>
<dbReference type="InterPro" id="IPR025313">
    <property type="entry name" value="SPB4-like_CTE"/>
</dbReference>
<dbReference type="GO" id="GO:0006364">
    <property type="term" value="P:rRNA processing"/>
    <property type="evidence" value="ECO:0007669"/>
    <property type="project" value="UniProtKB-KW"/>
</dbReference>
<dbReference type="Pfam" id="PF13959">
    <property type="entry name" value="CTE_SPB4"/>
    <property type="match status" value="1"/>
</dbReference>
<comment type="catalytic activity">
    <reaction evidence="10">
        <text>ATP + H2O = ADP + phosphate + H(+)</text>
        <dbReference type="Rhea" id="RHEA:13065"/>
        <dbReference type="ChEBI" id="CHEBI:15377"/>
        <dbReference type="ChEBI" id="CHEBI:15378"/>
        <dbReference type="ChEBI" id="CHEBI:30616"/>
        <dbReference type="ChEBI" id="CHEBI:43474"/>
        <dbReference type="ChEBI" id="CHEBI:456216"/>
        <dbReference type="EC" id="3.6.4.13"/>
    </reaction>
</comment>
<evidence type="ECO:0000259" key="12">
    <source>
        <dbReference type="PROSITE" id="PS51192"/>
    </source>
</evidence>
<dbReference type="GO" id="GO:0005524">
    <property type="term" value="F:ATP binding"/>
    <property type="evidence" value="ECO:0007669"/>
    <property type="project" value="UniProtKB-UniRule"/>
</dbReference>
<feature type="compositionally biased region" description="Acidic residues" evidence="11">
    <location>
        <begin position="213"/>
        <end position="225"/>
    </location>
</feature>
<dbReference type="Proteomes" id="UP000256601">
    <property type="component" value="Unassembled WGS sequence"/>
</dbReference>
<keyword evidence="3" id="KW-0698">rRNA processing</keyword>
<dbReference type="InterPro" id="IPR011545">
    <property type="entry name" value="DEAD/DEAH_box_helicase_dom"/>
</dbReference>
<reference evidence="14 15" key="1">
    <citation type="submission" date="2018-07" db="EMBL/GenBank/DDBJ databases">
        <title>Draft Genome Assemblies for Five Robust Yarrowia lipolytica Strains Exhibiting High Lipid Production and Pentose Sugar Utilization and Sugar Alcohol Secretion from Undetoxified Lignocellulosic Biomass Hydrolysates.</title>
        <authorList>
            <consortium name="DOE Joint Genome Institute"/>
            <person name="Walker C."/>
            <person name="Ryu S."/>
            <person name="Na H."/>
            <person name="Zane M."/>
            <person name="LaButti K."/>
            <person name="Lipzen A."/>
            <person name="Haridas S."/>
            <person name="Barry K."/>
            <person name="Grigoriev I.V."/>
            <person name="Quarterman J."/>
            <person name="Slininger P."/>
            <person name="Dien B."/>
            <person name="Trinh C.T."/>
        </authorList>
    </citation>
    <scope>NUCLEOTIDE SEQUENCE [LARGE SCALE GENOMIC DNA]</scope>
    <source>
        <strain evidence="14 15">YB392</strain>
    </source>
</reference>
<keyword evidence="7 10" id="KW-0067">ATP-binding</keyword>
<evidence type="ECO:0000256" key="2">
    <source>
        <dbReference type="ARBA" id="ARBA00022517"/>
    </source>
</evidence>
<dbReference type="VEuPathDB" id="FungiDB:YALI0_D23133g"/>
<dbReference type="CDD" id="cd18787">
    <property type="entry name" value="SF2_C_DEAD"/>
    <property type="match status" value="1"/>
</dbReference>
<organism evidence="14 15">
    <name type="scientific">Yarrowia lipolytica</name>
    <name type="common">Candida lipolytica</name>
    <dbReference type="NCBI Taxonomy" id="4952"/>
    <lineage>
        <taxon>Eukaryota</taxon>
        <taxon>Fungi</taxon>
        <taxon>Dikarya</taxon>
        <taxon>Ascomycota</taxon>
        <taxon>Saccharomycotina</taxon>
        <taxon>Dipodascomycetes</taxon>
        <taxon>Dipodascales</taxon>
        <taxon>Dipodascales incertae sedis</taxon>
        <taxon>Yarrowia</taxon>
    </lineage>
</organism>
<dbReference type="GO" id="GO:0005730">
    <property type="term" value="C:nucleolus"/>
    <property type="evidence" value="ECO:0007669"/>
    <property type="project" value="UniProtKB-SubCell"/>
</dbReference>
<dbReference type="EC" id="3.6.4.13" evidence="10"/>
<dbReference type="EMBL" id="KZ858966">
    <property type="protein sequence ID" value="RDW27229.1"/>
    <property type="molecule type" value="Genomic_DNA"/>
</dbReference>
<proteinExistence type="inferred from homology"/>
<feature type="compositionally biased region" description="Basic and acidic residues" evidence="11">
    <location>
        <begin position="40"/>
        <end position="54"/>
    </location>
</feature>
<evidence type="ECO:0000256" key="9">
    <source>
        <dbReference type="ARBA" id="ARBA00023242"/>
    </source>
</evidence>
<dbReference type="InterPro" id="IPR001650">
    <property type="entry name" value="Helicase_C-like"/>
</dbReference>
<evidence type="ECO:0000313" key="14">
    <source>
        <dbReference type="EMBL" id="RDW27229.1"/>
    </source>
</evidence>
<feature type="compositionally biased region" description="Basic and acidic residues" evidence="11">
    <location>
        <begin position="144"/>
        <end position="177"/>
    </location>
</feature>
<feature type="compositionally biased region" description="Basic and acidic residues" evidence="11">
    <location>
        <begin position="119"/>
        <end position="137"/>
    </location>
</feature>
<feature type="region of interest" description="Disordered" evidence="11">
    <location>
        <begin position="39"/>
        <end position="182"/>
    </location>
</feature>
<comment type="function">
    <text evidence="10">RNA helicase.</text>
</comment>
<comment type="similarity">
    <text evidence="10">Belongs to the DEAD box helicase family.</text>
</comment>
<dbReference type="GO" id="GO:0016787">
    <property type="term" value="F:hydrolase activity"/>
    <property type="evidence" value="ECO:0007669"/>
    <property type="project" value="UniProtKB-KW"/>
</dbReference>
<dbReference type="PROSITE" id="PS51192">
    <property type="entry name" value="HELICASE_ATP_BIND_1"/>
    <property type="match status" value="1"/>
</dbReference>
<evidence type="ECO:0000256" key="1">
    <source>
        <dbReference type="ARBA" id="ARBA00004604"/>
    </source>
</evidence>
<evidence type="ECO:0000256" key="3">
    <source>
        <dbReference type="ARBA" id="ARBA00022552"/>
    </source>
</evidence>
<evidence type="ECO:0000256" key="11">
    <source>
        <dbReference type="SAM" id="MobiDB-lite"/>
    </source>
</evidence>
<comment type="subcellular location">
    <subcellularLocation>
        <location evidence="1">Nucleus</location>
        <location evidence="1">Nucleolus</location>
    </subcellularLocation>
</comment>
<protein>
    <recommendedName>
        <fullName evidence="10">ATP-dependent RNA helicase</fullName>
        <ecNumber evidence="10">3.6.4.13</ecNumber>
    </recommendedName>
</protein>
<dbReference type="PROSITE" id="PS51194">
    <property type="entry name" value="HELICASE_CTER"/>
    <property type="match status" value="1"/>
</dbReference>
<keyword evidence="5 10" id="KW-0378">Hydrolase</keyword>
<dbReference type="PANTHER" id="PTHR24031">
    <property type="entry name" value="RNA HELICASE"/>
    <property type="match status" value="1"/>
</dbReference>
<dbReference type="SMART" id="SM00487">
    <property type="entry name" value="DEXDc"/>
    <property type="match status" value="1"/>
</dbReference>
<feature type="domain" description="Helicase C-terminal" evidence="13">
    <location>
        <begin position="516"/>
        <end position="684"/>
    </location>
</feature>
<dbReference type="Gene3D" id="3.40.50.300">
    <property type="entry name" value="P-loop containing nucleotide triphosphate hydrolases"/>
    <property type="match status" value="2"/>
</dbReference>
<evidence type="ECO:0000256" key="5">
    <source>
        <dbReference type="ARBA" id="ARBA00022801"/>
    </source>
</evidence>
<evidence type="ECO:0000256" key="8">
    <source>
        <dbReference type="ARBA" id="ARBA00022884"/>
    </source>
</evidence>
<feature type="domain" description="Helicase ATP-binding" evidence="12">
    <location>
        <begin position="270"/>
        <end position="470"/>
    </location>
</feature>
<keyword evidence="9" id="KW-0539">Nucleus</keyword>
<name>A0A371CAA4_YARLL</name>
<evidence type="ECO:0000256" key="4">
    <source>
        <dbReference type="ARBA" id="ARBA00022741"/>
    </source>
</evidence>
<keyword evidence="8 10" id="KW-0694">RNA-binding</keyword>
<feature type="region of interest" description="Disordered" evidence="11">
    <location>
        <begin position="755"/>
        <end position="804"/>
    </location>
</feature>
<dbReference type="GO" id="GO:0003723">
    <property type="term" value="F:RNA binding"/>
    <property type="evidence" value="ECO:0007669"/>
    <property type="project" value="UniProtKB-UniRule"/>
</dbReference>
<evidence type="ECO:0000256" key="10">
    <source>
        <dbReference type="RuleBase" id="RU365068"/>
    </source>
</evidence>
<dbReference type="Pfam" id="PF00271">
    <property type="entry name" value="Helicase_C"/>
    <property type="match status" value="1"/>
</dbReference>
<feature type="region of interest" description="Disordered" evidence="11">
    <location>
        <begin position="206"/>
        <end position="234"/>
    </location>
</feature>
<evidence type="ECO:0000256" key="6">
    <source>
        <dbReference type="ARBA" id="ARBA00022806"/>
    </source>
</evidence>
<dbReference type="SMART" id="SM01178">
    <property type="entry name" value="DUF4217"/>
    <property type="match status" value="1"/>
</dbReference>
<dbReference type="VEuPathDB" id="FungiDB:YALI1_D29831g"/>
<dbReference type="SUPFAM" id="SSF52540">
    <property type="entry name" value="P-loop containing nucleoside triphosphate hydrolases"/>
    <property type="match status" value="2"/>
</dbReference>
<dbReference type="Pfam" id="PF00270">
    <property type="entry name" value="DEAD"/>
    <property type="match status" value="1"/>
</dbReference>
<comment type="domain">
    <text evidence="10">The Q motif is unique to and characteristic of the DEAD box family of RNA helicases and controls ATP binding and hydrolysis.</text>
</comment>
<keyword evidence="4 10" id="KW-0547">Nucleotide-binding</keyword>
<gene>
    <name evidence="14" type="ORF">B0I71DRAFT_157882</name>
</gene>
<dbReference type="GO" id="GO:0003724">
    <property type="term" value="F:RNA helicase activity"/>
    <property type="evidence" value="ECO:0007669"/>
    <property type="project" value="UniProtKB-EC"/>
</dbReference>
<evidence type="ECO:0000256" key="7">
    <source>
        <dbReference type="ARBA" id="ARBA00022840"/>
    </source>
</evidence>
<dbReference type="InterPro" id="IPR014001">
    <property type="entry name" value="Helicase_ATP-bd"/>
</dbReference>
<feature type="compositionally biased region" description="Basic and acidic residues" evidence="11">
    <location>
        <begin position="759"/>
        <end position="785"/>
    </location>
</feature>
<dbReference type="InterPro" id="IPR027417">
    <property type="entry name" value="P-loop_NTPase"/>
</dbReference>
<keyword evidence="6 10" id="KW-0347">Helicase</keyword>
<evidence type="ECO:0000313" key="15">
    <source>
        <dbReference type="Proteomes" id="UP000256601"/>
    </source>
</evidence>
<keyword evidence="2" id="KW-0690">Ribosome biogenesis</keyword>
<evidence type="ECO:0000259" key="13">
    <source>
        <dbReference type="PROSITE" id="PS51194"/>
    </source>
</evidence>
<feature type="compositionally biased region" description="Basic and acidic residues" evidence="11">
    <location>
        <begin position="78"/>
        <end position="105"/>
    </location>
</feature>
<sequence length="804" mass="90219">MEDDGMMLNLVVADGPRQLSAREKAAKLKKSGLSFAQRKALREEEKKNAWKKEQGGITTTIEDRMKRREQDNPPVRPKPYDKPYEKKPYEKKPFEKKPYEKKSYDKPVASKPIEETDEEKYQRLMEGGKRPEKERWVPQRNFRNRRDMEKAGKDQSQDATPKHHDRDVIGTREDGSLIRRIREKTGAKGGIKGTYVSSIFSEKKEDRIAGEDVQMEDEEEEEAENNAESSNAALKDSTTFSGLGCSQRLVDALVGMQLAKPTKIQRATIPRLIQRERDLFVQAQTGSGKTLAFVLPVLERIMSCDDVSRETGLFAVILTPTRELTTQIYSVLETLCRKACPWIVPGIVIGGEKKKSEKARIRKGVNILVATPGRLADHFDNTEALDLSQVRWVVLDEGDRLMELGFEETITKILRTIEWKSVLRGENYLKDIPKNLKPLPSRRVTVLCSATMKGGVTELGKSTLKDADWVSNDSVEDALAETSVETFSAPSQLVQEWVVVPAKLRLVTLLGALRGDILQSSEKTNTKVIVFLSCSDSVDFHFDVLSRDGSQINKMDTAKTAPLLLDDVSTSVYKLHGSLSQQARTATLASFAKNSTPSILLCTDVASRGLDLPKITHVIEYDPPFSIEDHLHRVGRTARAGQDGRALLFLLPGAEEGYVEKLKQSQQMKKTTYENILAAGFGGKGWDFAATNYHLDVERWVLGDETALDRARRGFTSHIRAYATHIAAEKDMFNVRMLHLGHLAKSFALREAPGKLGKKKDPEKIKVNKDGSLDETQARKKMLDRSRKHVYNSGESAMGGYVLE</sequence>